<proteinExistence type="predicted"/>
<evidence type="ECO:0000313" key="1">
    <source>
        <dbReference type="EMBL" id="CUO10424.1"/>
    </source>
</evidence>
<dbReference type="Proteomes" id="UP000095787">
    <property type="component" value="Unassembled WGS sequence"/>
</dbReference>
<evidence type="ECO:0000313" key="2">
    <source>
        <dbReference type="Proteomes" id="UP000095787"/>
    </source>
</evidence>
<gene>
    <name evidence="1" type="ORF">ERS852456_01621</name>
</gene>
<reference evidence="1 2" key="1">
    <citation type="submission" date="2015-09" db="EMBL/GenBank/DDBJ databases">
        <authorList>
            <consortium name="Pathogen Informatics"/>
        </authorList>
    </citation>
    <scope>NUCLEOTIDE SEQUENCE [LARGE SCALE GENOMIC DNA]</scope>
    <source>
        <strain evidence="1 2">2789STDY5834841</strain>
    </source>
</reference>
<dbReference type="EMBL" id="CYZO01000019">
    <property type="protein sequence ID" value="CUO10424.1"/>
    <property type="molecule type" value="Genomic_DNA"/>
</dbReference>
<accession>A0A174CB52</accession>
<sequence length="32" mass="3637">MLAHFVMYVSGKENDCAYDWKLCKGENAGRSI</sequence>
<dbReference type="AlphaFoldDB" id="A0A174CB52"/>
<protein>
    <submittedName>
        <fullName evidence="1">Uncharacterized protein</fullName>
    </submittedName>
</protein>
<organism evidence="1 2">
    <name type="scientific">[Ruminococcus] torques</name>
    <dbReference type="NCBI Taxonomy" id="33039"/>
    <lineage>
        <taxon>Bacteria</taxon>
        <taxon>Bacillati</taxon>
        <taxon>Bacillota</taxon>
        <taxon>Clostridia</taxon>
        <taxon>Lachnospirales</taxon>
        <taxon>Lachnospiraceae</taxon>
        <taxon>Mediterraneibacter</taxon>
    </lineage>
</organism>
<name>A0A174CB52_9FIRM</name>